<dbReference type="OrthoDB" id="5586396at2759"/>
<dbReference type="Gene3D" id="1.10.472.10">
    <property type="entry name" value="Cyclin-like"/>
    <property type="match status" value="1"/>
</dbReference>
<feature type="region of interest" description="Disordered" evidence="1">
    <location>
        <begin position="230"/>
        <end position="249"/>
    </location>
</feature>
<accession>A0A0L0SS78</accession>
<feature type="compositionally biased region" description="Low complexity" evidence="1">
    <location>
        <begin position="267"/>
        <end position="291"/>
    </location>
</feature>
<dbReference type="Proteomes" id="UP000054350">
    <property type="component" value="Unassembled WGS sequence"/>
</dbReference>
<reference evidence="2 3" key="1">
    <citation type="submission" date="2009-11" db="EMBL/GenBank/DDBJ databases">
        <title>Annotation of Allomyces macrogynus ATCC 38327.</title>
        <authorList>
            <consortium name="The Broad Institute Genome Sequencing Platform"/>
            <person name="Russ C."/>
            <person name="Cuomo C."/>
            <person name="Burger G."/>
            <person name="Gray M.W."/>
            <person name="Holland P.W.H."/>
            <person name="King N."/>
            <person name="Lang F.B.F."/>
            <person name="Roger A.J."/>
            <person name="Ruiz-Trillo I."/>
            <person name="Young S.K."/>
            <person name="Zeng Q."/>
            <person name="Gargeya S."/>
            <person name="Fitzgerald M."/>
            <person name="Haas B."/>
            <person name="Abouelleil A."/>
            <person name="Alvarado L."/>
            <person name="Arachchi H.M."/>
            <person name="Berlin A."/>
            <person name="Chapman S.B."/>
            <person name="Gearin G."/>
            <person name="Goldberg J."/>
            <person name="Griggs A."/>
            <person name="Gujja S."/>
            <person name="Hansen M."/>
            <person name="Heiman D."/>
            <person name="Howarth C."/>
            <person name="Larimer J."/>
            <person name="Lui A."/>
            <person name="MacDonald P.J.P."/>
            <person name="McCowen C."/>
            <person name="Montmayeur A."/>
            <person name="Murphy C."/>
            <person name="Neiman D."/>
            <person name="Pearson M."/>
            <person name="Priest M."/>
            <person name="Roberts A."/>
            <person name="Saif S."/>
            <person name="Shea T."/>
            <person name="Sisk P."/>
            <person name="Stolte C."/>
            <person name="Sykes S."/>
            <person name="Wortman J."/>
            <person name="Nusbaum C."/>
            <person name="Birren B."/>
        </authorList>
    </citation>
    <scope>NUCLEOTIDE SEQUENCE [LARGE SCALE GENOMIC DNA]</scope>
    <source>
        <strain evidence="2 3">ATCC 38327</strain>
    </source>
</reference>
<proteinExistence type="predicted"/>
<dbReference type="AlphaFoldDB" id="A0A0L0SS78"/>
<dbReference type="EMBL" id="GG745346">
    <property type="protein sequence ID" value="KNE65215.1"/>
    <property type="molecule type" value="Genomic_DNA"/>
</dbReference>
<feature type="region of interest" description="Disordered" evidence="1">
    <location>
        <begin position="262"/>
        <end position="291"/>
    </location>
</feature>
<feature type="compositionally biased region" description="Low complexity" evidence="1">
    <location>
        <begin position="86"/>
        <end position="107"/>
    </location>
</feature>
<name>A0A0L0SS78_ALLM3</name>
<evidence type="ECO:0000313" key="3">
    <source>
        <dbReference type="Proteomes" id="UP000054350"/>
    </source>
</evidence>
<keyword evidence="3" id="KW-1185">Reference proteome</keyword>
<reference evidence="3" key="2">
    <citation type="submission" date="2009-11" db="EMBL/GenBank/DDBJ databases">
        <title>The Genome Sequence of Allomyces macrogynus strain ATCC 38327.</title>
        <authorList>
            <consortium name="The Broad Institute Genome Sequencing Platform"/>
            <person name="Russ C."/>
            <person name="Cuomo C."/>
            <person name="Shea T."/>
            <person name="Young S.K."/>
            <person name="Zeng Q."/>
            <person name="Koehrsen M."/>
            <person name="Haas B."/>
            <person name="Borodovsky M."/>
            <person name="Guigo R."/>
            <person name="Alvarado L."/>
            <person name="Berlin A."/>
            <person name="Borenstein D."/>
            <person name="Chen Z."/>
            <person name="Engels R."/>
            <person name="Freedman E."/>
            <person name="Gellesch M."/>
            <person name="Goldberg J."/>
            <person name="Griggs A."/>
            <person name="Gujja S."/>
            <person name="Heiman D."/>
            <person name="Hepburn T."/>
            <person name="Howarth C."/>
            <person name="Jen D."/>
            <person name="Larson L."/>
            <person name="Lewis B."/>
            <person name="Mehta T."/>
            <person name="Park D."/>
            <person name="Pearson M."/>
            <person name="Roberts A."/>
            <person name="Saif S."/>
            <person name="Shenoy N."/>
            <person name="Sisk P."/>
            <person name="Stolte C."/>
            <person name="Sykes S."/>
            <person name="Walk T."/>
            <person name="White J."/>
            <person name="Yandava C."/>
            <person name="Burger G."/>
            <person name="Gray M.W."/>
            <person name="Holland P.W.H."/>
            <person name="King N."/>
            <person name="Lang F.B.F."/>
            <person name="Roger A.J."/>
            <person name="Ruiz-Trillo I."/>
            <person name="Lander E."/>
            <person name="Nusbaum C."/>
        </authorList>
    </citation>
    <scope>NUCLEOTIDE SEQUENCE [LARGE SCALE GENOMIC DNA]</scope>
    <source>
        <strain evidence="3">ATCC 38327</strain>
    </source>
</reference>
<evidence type="ECO:0008006" key="4">
    <source>
        <dbReference type="Google" id="ProtNLM"/>
    </source>
</evidence>
<evidence type="ECO:0000256" key="1">
    <source>
        <dbReference type="SAM" id="MobiDB-lite"/>
    </source>
</evidence>
<gene>
    <name evidence="2" type="ORF">AMAG_10862</name>
</gene>
<evidence type="ECO:0000313" key="2">
    <source>
        <dbReference type="EMBL" id="KNE65215.1"/>
    </source>
</evidence>
<sequence>MAALLAQQQQQQQQLAMPADNDDAAAAAPLEHVRRCWIAHTATMLCSAFATPTPMGLAPLDVLPKRVAVSPTMATYPTPSPSPTLATRPSFPAAAPAATATAAPGATSPWQGPGGAQRFATATAATAASPNHAVSLSAPSATTTAPPATAAAAATAGRNLPDLLLFMTRLVRITALPLPAYLVADVLLRRVVAVLTKHGRVRAVSPDTPHRLFLAALLVAAKVCHDPPAGPVTGMTRPPLSTSAPPSLVVNAVPEPQQPVAIPVAQSSDSSASRTRTTTGKSSLNPSSNPPSALQSCPFAAGASATSPAALAAICGVYSASEILVMERVFCKALQHRLWVGPAELAAHVQQLANEHPDLASAGALVLMRMLNDAATLAPIEGWPTVDAATAQQRWLAHDGTGATPSL</sequence>
<feature type="region of interest" description="Disordered" evidence="1">
    <location>
        <begin position="74"/>
        <end position="123"/>
    </location>
</feature>
<protein>
    <recommendedName>
        <fullName evidence="4">Cyclin N-terminal domain-containing protein</fullName>
    </recommendedName>
</protein>
<dbReference type="VEuPathDB" id="FungiDB:AMAG_10862"/>
<organism evidence="2 3">
    <name type="scientific">Allomyces macrogynus (strain ATCC 38327)</name>
    <name type="common">Allomyces javanicus var. macrogynus</name>
    <dbReference type="NCBI Taxonomy" id="578462"/>
    <lineage>
        <taxon>Eukaryota</taxon>
        <taxon>Fungi</taxon>
        <taxon>Fungi incertae sedis</taxon>
        <taxon>Blastocladiomycota</taxon>
        <taxon>Blastocladiomycetes</taxon>
        <taxon>Blastocladiales</taxon>
        <taxon>Blastocladiaceae</taxon>
        <taxon>Allomyces</taxon>
    </lineage>
</organism>